<organism evidence="2 3">
    <name type="scientific">Gelidibacter salicanalis</name>
    <dbReference type="NCBI Taxonomy" id="291193"/>
    <lineage>
        <taxon>Bacteria</taxon>
        <taxon>Pseudomonadati</taxon>
        <taxon>Bacteroidota</taxon>
        <taxon>Flavobacteriia</taxon>
        <taxon>Flavobacteriales</taxon>
        <taxon>Flavobacteriaceae</taxon>
        <taxon>Gelidibacter</taxon>
    </lineage>
</organism>
<evidence type="ECO:0000313" key="3">
    <source>
        <dbReference type="Proteomes" id="UP000321734"/>
    </source>
</evidence>
<evidence type="ECO:0000313" key="2">
    <source>
        <dbReference type="EMBL" id="TXE07756.1"/>
    </source>
</evidence>
<proteinExistence type="predicted"/>
<evidence type="ECO:0000259" key="1">
    <source>
        <dbReference type="Pfam" id="PF11845"/>
    </source>
</evidence>
<protein>
    <submittedName>
        <fullName evidence="2">DUF3365 domain-containing protein</fullName>
    </submittedName>
</protein>
<dbReference type="RefSeq" id="WP_146893144.1">
    <property type="nucleotide sequence ID" value="NZ_VORX01000004.1"/>
</dbReference>
<comment type="caution">
    <text evidence="2">The sequence shown here is derived from an EMBL/GenBank/DDBJ whole genome shotgun (WGS) entry which is preliminary data.</text>
</comment>
<dbReference type="OrthoDB" id="1494333at2"/>
<dbReference type="PROSITE" id="PS51257">
    <property type="entry name" value="PROKAR_LIPOPROTEIN"/>
    <property type="match status" value="1"/>
</dbReference>
<accession>A0A5C7AG66</accession>
<dbReference type="AlphaFoldDB" id="A0A5C7AG66"/>
<dbReference type="Pfam" id="PF11845">
    <property type="entry name" value="Tll0287-like"/>
    <property type="match status" value="1"/>
</dbReference>
<reference evidence="2 3" key="1">
    <citation type="submission" date="2019-08" db="EMBL/GenBank/DDBJ databases">
        <title>Genome sequence of Gelidibacter salicanalis IC162T.</title>
        <authorList>
            <person name="Bowman J.P."/>
        </authorList>
    </citation>
    <scope>NUCLEOTIDE SEQUENCE [LARGE SCALE GENOMIC DNA]</scope>
    <source>
        <strain evidence="2 3">IC162</strain>
    </source>
</reference>
<name>A0A5C7AG66_9FLAO</name>
<gene>
    <name evidence="2" type="ORF">ES711_09960</name>
</gene>
<keyword evidence="3" id="KW-1185">Reference proteome</keyword>
<dbReference type="Proteomes" id="UP000321734">
    <property type="component" value="Unassembled WGS sequence"/>
</dbReference>
<feature type="domain" description="Tll0287-like" evidence="1">
    <location>
        <begin position="70"/>
        <end position="208"/>
    </location>
</feature>
<dbReference type="InterPro" id="IPR021796">
    <property type="entry name" value="Tll0287-like_dom"/>
</dbReference>
<sequence>MKKVVFIAVLCVSFYSCNQEKKSSYISVEKQLEKKKVPETGQTSVTADTISYADRGLNYALNTQAVLGKNLTTAIKNSGTSGALAFCNEKAYPLTDSMGVLQKATLKRVTDKPRNPTNQANTIELEHVETFKEVIANNEQPNPIVEDVDGKIKVFYPILTNKMCLQCHGRPNKDIEASTLSKLTILYPEDKAIGYGLNEVRGIWSVTFNKSPK</sequence>
<dbReference type="EMBL" id="VORX01000004">
    <property type="protein sequence ID" value="TXE07756.1"/>
    <property type="molecule type" value="Genomic_DNA"/>
</dbReference>